<organism evidence="2 3">
    <name type="scientific">Actinomyces israelii</name>
    <dbReference type="NCBI Taxonomy" id="1659"/>
    <lineage>
        <taxon>Bacteria</taxon>
        <taxon>Bacillati</taxon>
        <taxon>Actinomycetota</taxon>
        <taxon>Actinomycetes</taxon>
        <taxon>Actinomycetales</taxon>
        <taxon>Actinomycetaceae</taxon>
        <taxon>Actinomyces</taxon>
    </lineage>
</organism>
<sequence length="628" mass="65837">MIVRRDEYGVLICPDGREPAESLGCPSLPVDGGSVFCDLGMGPAAAAAPAYIGATIVTGTVPAWVEAVYGPSVASAAERALAGDPAAGTVQTLRTDWRRRPTAAARALHRLAVGTWMRRYWPSPDDGRPWATPDRTLIDLETAALAAAPELAPCFADSALARHLLRRSRRGLRAVCQDVLERGAGSRVADRLRTVLSADLALACEEAEEHGDEARLAELGALADRLDAGFDVVPAPPAGPRAQGPAVPAPSGLGAVWTEAPRGPAGGSGVWDERDTIDWGNNARALFDTRTGAVRRDVYERDGARGLLIEAPLAPGLPPGRRIPRCTARVCLEGVRAPLLVALTRRGDRMVGEAALEGTARVECVDVVSVPRPGPPRLGARREAMRAEQEVATQWAWRRGLDDIPQELPAELVPEVFDAGLPWLGELVTAEDPRGPAAPGAASAGPAAGAAESAAEPGDSDAGAAFAGPRVRLDRFVLAAAEHTTTSVEGRNRVGDLELHVVGLTASRVVVTVTADPRIARNLDVAMLRSAADGEGGEGEELELAVVLTPDAGGLLSGGTVISGHNRWVDVTLGAPRPLRDLDEDLAPVISASVRSVSTQEGRRAWIDAARTLPKGHRLRAAVREGLS</sequence>
<dbReference type="EMBL" id="JAPTMY010000035">
    <property type="protein sequence ID" value="MCZ0858990.1"/>
    <property type="molecule type" value="Genomic_DNA"/>
</dbReference>
<protein>
    <submittedName>
        <fullName evidence="2">Uncharacterized protein</fullName>
    </submittedName>
</protein>
<comment type="caution">
    <text evidence="2">The sequence shown here is derived from an EMBL/GenBank/DDBJ whole genome shotgun (WGS) entry which is preliminary data.</text>
</comment>
<proteinExistence type="predicted"/>
<keyword evidence="3" id="KW-1185">Reference proteome</keyword>
<evidence type="ECO:0000313" key="2">
    <source>
        <dbReference type="EMBL" id="MCZ0858990.1"/>
    </source>
</evidence>
<evidence type="ECO:0000256" key="1">
    <source>
        <dbReference type="SAM" id="MobiDB-lite"/>
    </source>
</evidence>
<gene>
    <name evidence="2" type="ORF">OHJ16_13165</name>
</gene>
<reference evidence="2" key="1">
    <citation type="submission" date="2022-10" db="EMBL/GenBank/DDBJ databases">
        <title>Genome sequence of Actinomyces israelii ATCC 10048.</title>
        <authorList>
            <person name="Watt R.M."/>
            <person name="Tong W.M."/>
        </authorList>
    </citation>
    <scope>NUCLEOTIDE SEQUENCE</scope>
    <source>
        <strain evidence="2">ATCC 10048</strain>
    </source>
</reference>
<accession>A0ABT4ICU2</accession>
<feature type="compositionally biased region" description="Low complexity" evidence="1">
    <location>
        <begin position="435"/>
        <end position="462"/>
    </location>
</feature>
<feature type="region of interest" description="Disordered" evidence="1">
    <location>
        <begin position="431"/>
        <end position="465"/>
    </location>
</feature>
<evidence type="ECO:0000313" key="3">
    <source>
        <dbReference type="Proteomes" id="UP001072034"/>
    </source>
</evidence>
<dbReference type="RefSeq" id="WP_268918307.1">
    <property type="nucleotide sequence ID" value="NZ_CP124548.1"/>
</dbReference>
<dbReference type="Proteomes" id="UP001072034">
    <property type="component" value="Unassembled WGS sequence"/>
</dbReference>
<name>A0ABT4ICU2_9ACTO</name>